<gene>
    <name evidence="9" type="ORF">Tfer_2183</name>
</gene>
<dbReference type="CDD" id="cd02440">
    <property type="entry name" value="AdoMet_MTases"/>
    <property type="match status" value="1"/>
</dbReference>
<dbReference type="PROSITE" id="PS01153">
    <property type="entry name" value="NOL1_NOP2_SUN"/>
    <property type="match status" value="1"/>
</dbReference>
<keyword evidence="10" id="KW-1185">Reference proteome</keyword>
<dbReference type="AlphaFoldDB" id="A0A0L6W0Y1"/>
<protein>
    <submittedName>
        <fullName evidence="9">RNA methylase</fullName>
    </submittedName>
</protein>
<name>A0A0L6W0Y1_9FIRM</name>
<evidence type="ECO:0000256" key="3">
    <source>
        <dbReference type="ARBA" id="ARBA00022603"/>
    </source>
</evidence>
<dbReference type="PRINTS" id="PR02008">
    <property type="entry name" value="RCMTFAMILY"/>
</dbReference>
<dbReference type="CDD" id="cd21147">
    <property type="entry name" value="RsmF_methylt_CTD1"/>
    <property type="match status" value="1"/>
</dbReference>
<dbReference type="InterPro" id="IPR001678">
    <property type="entry name" value="MeTrfase_RsmB-F_NOP2_dom"/>
</dbReference>
<dbReference type="Gene3D" id="2.30.130.60">
    <property type="match status" value="1"/>
</dbReference>
<organism evidence="9 10">
    <name type="scientific">Thermincola ferriacetica</name>
    <dbReference type="NCBI Taxonomy" id="281456"/>
    <lineage>
        <taxon>Bacteria</taxon>
        <taxon>Bacillati</taxon>
        <taxon>Bacillota</taxon>
        <taxon>Clostridia</taxon>
        <taxon>Eubacteriales</taxon>
        <taxon>Thermincolaceae</taxon>
        <taxon>Thermincola</taxon>
    </lineage>
</organism>
<evidence type="ECO:0000256" key="1">
    <source>
        <dbReference type="ARBA" id="ARBA00007494"/>
    </source>
</evidence>
<evidence type="ECO:0000313" key="9">
    <source>
        <dbReference type="EMBL" id="KNZ69237.1"/>
    </source>
</evidence>
<comment type="caution">
    <text evidence="7">Lacks conserved residue(s) required for the propagation of feature annotation.</text>
</comment>
<dbReference type="PANTHER" id="PTHR22807">
    <property type="entry name" value="NOP2 YEAST -RELATED NOL1/NOP2/FMU SUN DOMAIN-CONTAINING"/>
    <property type="match status" value="1"/>
</dbReference>
<feature type="binding site" evidence="7">
    <location>
        <position position="135"/>
    </location>
    <ligand>
        <name>S-adenosyl-L-methionine</name>
        <dbReference type="ChEBI" id="CHEBI:59789"/>
    </ligand>
</feature>
<dbReference type="Pfam" id="PF17126">
    <property type="entry name" value="RsmF_methylt_CI"/>
    <property type="match status" value="1"/>
</dbReference>
<dbReference type="InterPro" id="IPR018314">
    <property type="entry name" value="RsmB/NOL1/NOP2-like_CS"/>
</dbReference>
<dbReference type="Proteomes" id="UP000037175">
    <property type="component" value="Unassembled WGS sequence"/>
</dbReference>
<dbReference type="InterPro" id="IPR031341">
    <property type="entry name" value="Methyltr_RsmF_N"/>
</dbReference>
<dbReference type="GO" id="GO:0003723">
    <property type="term" value="F:RNA binding"/>
    <property type="evidence" value="ECO:0007669"/>
    <property type="project" value="UniProtKB-UniRule"/>
</dbReference>
<comment type="caution">
    <text evidence="9">The sequence shown here is derived from an EMBL/GenBank/DDBJ whole genome shotgun (WGS) entry which is preliminary data.</text>
</comment>
<keyword evidence="4 7" id="KW-0808">Transferase</keyword>
<evidence type="ECO:0000256" key="4">
    <source>
        <dbReference type="ARBA" id="ARBA00022679"/>
    </source>
</evidence>
<dbReference type="SUPFAM" id="SSF53335">
    <property type="entry name" value="S-adenosyl-L-methionine-dependent methyltransferases"/>
    <property type="match status" value="1"/>
</dbReference>
<dbReference type="InterPro" id="IPR011023">
    <property type="entry name" value="Nop2p"/>
</dbReference>
<dbReference type="Gene3D" id="3.30.70.1170">
    <property type="entry name" value="Sun protein, domain 3"/>
    <property type="match status" value="1"/>
</dbReference>
<dbReference type="EMBL" id="LGTE01000015">
    <property type="protein sequence ID" value="KNZ69237.1"/>
    <property type="molecule type" value="Genomic_DNA"/>
</dbReference>
<dbReference type="GO" id="GO:0008173">
    <property type="term" value="F:RNA methyltransferase activity"/>
    <property type="evidence" value="ECO:0007669"/>
    <property type="project" value="InterPro"/>
</dbReference>
<dbReference type="InterPro" id="IPR029063">
    <property type="entry name" value="SAM-dependent_MTases_sf"/>
</dbReference>
<dbReference type="InterPro" id="IPR023267">
    <property type="entry name" value="RCMT"/>
</dbReference>
<dbReference type="GO" id="GO:0001510">
    <property type="term" value="P:RNA methylation"/>
    <property type="evidence" value="ECO:0007669"/>
    <property type="project" value="InterPro"/>
</dbReference>
<keyword evidence="3 7" id="KW-0489">Methyltransferase</keyword>
<dbReference type="InterPro" id="IPR027391">
    <property type="entry name" value="Nol1_Nop2_Fmu_2"/>
</dbReference>
<evidence type="ECO:0000259" key="8">
    <source>
        <dbReference type="PROSITE" id="PS51686"/>
    </source>
</evidence>
<keyword evidence="6 7" id="KW-0694">RNA-binding</keyword>
<evidence type="ECO:0000256" key="5">
    <source>
        <dbReference type="ARBA" id="ARBA00022691"/>
    </source>
</evidence>
<feature type="binding site" evidence="7">
    <location>
        <begin position="111"/>
        <end position="117"/>
    </location>
    <ligand>
        <name>S-adenosyl-L-methionine</name>
        <dbReference type="ChEBI" id="CHEBI:59789"/>
    </ligand>
</feature>
<dbReference type="Gene3D" id="3.40.50.150">
    <property type="entry name" value="Vaccinia Virus protein VP39"/>
    <property type="match status" value="1"/>
</dbReference>
<accession>A0A0L6W0Y1</accession>
<dbReference type="Pfam" id="PF13636">
    <property type="entry name" value="Methyltranf_PUA"/>
    <property type="match status" value="1"/>
</dbReference>
<evidence type="ECO:0000256" key="7">
    <source>
        <dbReference type="PROSITE-ProRule" id="PRU01023"/>
    </source>
</evidence>
<feature type="domain" description="SAM-dependent MTase RsmB/NOP-type" evidence="8">
    <location>
        <begin position="24"/>
        <end position="293"/>
    </location>
</feature>
<dbReference type="InterPro" id="IPR031340">
    <property type="entry name" value="RsmF_methylt_CI"/>
</dbReference>
<dbReference type="Pfam" id="PF01189">
    <property type="entry name" value="Methyltr_RsmB-F"/>
    <property type="match status" value="1"/>
</dbReference>
<sequence length="466" mass="52047">MPELPAKFIEKMKLLLGEEEFNLFCESYGEEAARGIRVNPLKISRDSLVSRVPFSLRPVPWCRLGFYYSPDDRPGKHPYHAAGLYYIQEPSAMAVVEILQPQPGERILDLCAAPGGKSTHIYSYLGHTGLLVANEINANRVKALAENLERWGARNILVTNETPEKLAERMPAYFDKILVDAPCSGEGMFRKLPEACLDWSEGKSQRCAALQKNLLAQAASMLKPGGVLVYSTCTFSPEENEEQVNSFLQAHNDFEICPVENDWLAPGTLAGTVRIWPHKVQGEGHFVARLRKKGDAGAGQILRAEQKLWPGRKSGVDKINEVSPEVQKLFATFCRETLNIVPEGPYLMFGDQLYAVFDRLPELSRLKISRAGWHLGTVKRGRFEPSHALALGLHAGEWKRTVNLRADNEDVYRYLKGESLIIQGGEQGWAIVTVDGFPLGWGKLVNGLLKNHYPKGLRWGSVLGRN</sequence>
<proteinExistence type="inferred from homology"/>
<comment type="similarity">
    <text evidence="1 7">Belongs to the class I-like SAM-binding methyltransferase superfamily. RsmB/NOP family.</text>
</comment>
<feature type="binding site" evidence="7">
    <location>
        <position position="180"/>
    </location>
    <ligand>
        <name>S-adenosyl-L-methionine</name>
        <dbReference type="ChEBI" id="CHEBI:59789"/>
    </ligand>
</feature>
<dbReference type="RefSeq" id="WP_052218350.1">
    <property type="nucleotide sequence ID" value="NZ_LGTE01000015.1"/>
</dbReference>
<dbReference type="PROSITE" id="PS51686">
    <property type="entry name" value="SAM_MT_RSMB_NOP"/>
    <property type="match status" value="1"/>
</dbReference>
<dbReference type="PANTHER" id="PTHR22807:SF30">
    <property type="entry name" value="28S RRNA (CYTOSINE(4447)-C(5))-METHYLTRANSFERASE-RELATED"/>
    <property type="match status" value="1"/>
</dbReference>
<dbReference type="PATRIC" id="fig|281456.6.peg.2304"/>
<evidence type="ECO:0000256" key="2">
    <source>
        <dbReference type="ARBA" id="ARBA00022490"/>
    </source>
</evidence>
<dbReference type="GO" id="GO:0008757">
    <property type="term" value="F:S-adenosylmethionine-dependent methyltransferase activity"/>
    <property type="evidence" value="ECO:0007669"/>
    <property type="project" value="InterPro"/>
</dbReference>
<keyword evidence="5 7" id="KW-0949">S-adenosyl-L-methionine</keyword>
<dbReference type="Pfam" id="PF17125">
    <property type="entry name" value="Methyltr_RsmF_N"/>
    <property type="match status" value="1"/>
</dbReference>
<dbReference type="GO" id="GO:0006396">
    <property type="term" value="P:RNA processing"/>
    <property type="evidence" value="ECO:0007669"/>
    <property type="project" value="InterPro"/>
</dbReference>
<keyword evidence="2" id="KW-0963">Cytoplasm</keyword>
<dbReference type="NCBIfam" id="TIGR00446">
    <property type="entry name" value="nop2p"/>
    <property type="match status" value="1"/>
</dbReference>
<dbReference type="InterPro" id="IPR049560">
    <property type="entry name" value="MeTrfase_RsmB-F_NOP2_cat"/>
</dbReference>
<feature type="active site" description="Nucleophile" evidence="7">
    <location>
        <position position="233"/>
    </location>
</feature>
<reference evidence="10" key="1">
    <citation type="submission" date="2015-07" db="EMBL/GenBank/DDBJ databases">
        <title>Complete Genome of Thermincola ferriacetica strain Z-0001T.</title>
        <authorList>
            <person name="Lusk B."/>
            <person name="Badalamenti J.P."/>
            <person name="Parameswaran P."/>
            <person name="Bond D.R."/>
            <person name="Torres C.I."/>
        </authorList>
    </citation>
    <scope>NUCLEOTIDE SEQUENCE [LARGE SCALE GENOMIC DNA]</scope>
    <source>
        <strain evidence="10">Z-0001</strain>
    </source>
</reference>
<evidence type="ECO:0000313" key="10">
    <source>
        <dbReference type="Proteomes" id="UP000037175"/>
    </source>
</evidence>
<evidence type="ECO:0000256" key="6">
    <source>
        <dbReference type="ARBA" id="ARBA00022884"/>
    </source>
</evidence>